<dbReference type="AlphaFoldDB" id="A0A9N8HI95"/>
<feature type="chain" id="PRO_5040131777" evidence="1">
    <location>
        <begin position="19"/>
        <end position="337"/>
    </location>
</feature>
<accession>A0A9N8HI95</accession>
<keyword evidence="1" id="KW-0732">Signal</keyword>
<feature type="signal peptide" evidence="1">
    <location>
        <begin position="1"/>
        <end position="18"/>
    </location>
</feature>
<dbReference type="OrthoDB" id="48773at2759"/>
<keyword evidence="3" id="KW-1185">Reference proteome</keyword>
<evidence type="ECO:0000256" key="1">
    <source>
        <dbReference type="SAM" id="SignalP"/>
    </source>
</evidence>
<name>A0A9N8HI95_9STRA</name>
<dbReference type="EMBL" id="CAICTM010000580">
    <property type="protein sequence ID" value="CAB9513250.1"/>
    <property type="molecule type" value="Genomic_DNA"/>
</dbReference>
<dbReference type="Proteomes" id="UP001153069">
    <property type="component" value="Unassembled WGS sequence"/>
</dbReference>
<protein>
    <submittedName>
        <fullName evidence="2">Uncharacterized protein</fullName>
    </submittedName>
</protein>
<reference evidence="2" key="1">
    <citation type="submission" date="2020-06" db="EMBL/GenBank/DDBJ databases">
        <authorList>
            <consortium name="Plant Systems Biology data submission"/>
        </authorList>
    </citation>
    <scope>NUCLEOTIDE SEQUENCE</scope>
    <source>
        <strain evidence="2">D6</strain>
    </source>
</reference>
<gene>
    <name evidence="2" type="ORF">SEMRO_581_G170210.1</name>
</gene>
<sequence length="337" mass="35942">MHSYQGASLLILFWMALAESFSVAPRSITSTCTFTSRGISGVSISRIPSKRSLYYYGTGDEDDEDIVSGLVGGDTGEQQQTQASINTQGYMNRHKGALARIVSAFPPQGHALELSRIEDVSVVGFDDKHMEVEASLCEGESCSAVAVPVEFPHSCADTASLGECVLDNFEELDQQAELVLQHDEWKALNQGNSQDTDDALLSNTLLETTNESVQFPTWWVSSSSDCATPELAAECDTLRELFNEEEFAYEIRLLAKFGLGLASLALVEDAVVTAVGPAGIIVQAQLLADDSNAGTSTGISTITTDGLVGIPLAFPKIATTAAELRSNALSVIDSSTL</sequence>
<evidence type="ECO:0000313" key="3">
    <source>
        <dbReference type="Proteomes" id="UP001153069"/>
    </source>
</evidence>
<organism evidence="2 3">
    <name type="scientific">Seminavis robusta</name>
    <dbReference type="NCBI Taxonomy" id="568900"/>
    <lineage>
        <taxon>Eukaryota</taxon>
        <taxon>Sar</taxon>
        <taxon>Stramenopiles</taxon>
        <taxon>Ochrophyta</taxon>
        <taxon>Bacillariophyta</taxon>
        <taxon>Bacillariophyceae</taxon>
        <taxon>Bacillariophycidae</taxon>
        <taxon>Naviculales</taxon>
        <taxon>Naviculaceae</taxon>
        <taxon>Seminavis</taxon>
    </lineage>
</organism>
<evidence type="ECO:0000313" key="2">
    <source>
        <dbReference type="EMBL" id="CAB9513250.1"/>
    </source>
</evidence>
<comment type="caution">
    <text evidence="2">The sequence shown here is derived from an EMBL/GenBank/DDBJ whole genome shotgun (WGS) entry which is preliminary data.</text>
</comment>
<proteinExistence type="predicted"/>